<dbReference type="AlphaFoldDB" id="A0A172UTA5"/>
<dbReference type="OrthoDB" id="4627335at2"/>
<accession>A0A172UTA5</accession>
<evidence type="ECO:0000256" key="1">
    <source>
        <dbReference type="SAM" id="Phobius"/>
    </source>
</evidence>
<dbReference type="RefSeq" id="WP_068000985.1">
    <property type="nucleotide sequence ID" value="NZ_CP015596.1"/>
</dbReference>
<evidence type="ECO:0000313" key="3">
    <source>
        <dbReference type="Proteomes" id="UP000077143"/>
    </source>
</evidence>
<keyword evidence="3" id="KW-1185">Reference proteome</keyword>
<dbReference type="Proteomes" id="UP000077143">
    <property type="component" value="Chromosome"/>
</dbReference>
<gene>
    <name evidence="2" type="ORF">A7U43_26385</name>
</gene>
<dbReference type="EMBL" id="CP015596">
    <property type="protein sequence ID" value="ANE82311.1"/>
    <property type="molecule type" value="Genomic_DNA"/>
</dbReference>
<dbReference type="KEGG" id="madi:A7U43_26385"/>
<name>A0A172UTA5_9MYCO</name>
<evidence type="ECO:0000313" key="2">
    <source>
        <dbReference type="EMBL" id="ANE82311.1"/>
    </source>
</evidence>
<reference evidence="2 3" key="1">
    <citation type="submission" date="2016-05" db="EMBL/GenBank/DDBJ databases">
        <title>Complete genome sequence of a phthalic acid esters degrading Mycobacterium sp. YC-RL4.</title>
        <authorList>
            <person name="Ren L."/>
            <person name="Fan S."/>
            <person name="Ruth N."/>
            <person name="Jia Y."/>
            <person name="Wang J."/>
            <person name="Qiao C."/>
        </authorList>
    </citation>
    <scope>NUCLEOTIDE SEQUENCE [LARGE SCALE GENOMIC DNA]</scope>
    <source>
        <strain evidence="2 3">YC-RL4</strain>
    </source>
</reference>
<sequence length="147" mass="15452">MAGVTEPSTAGPAKLPGGRPEDVDTGFWLWITALPLMVIGYVIDLATARLPAAGPYVYAVLGLFLVVTVAVVATFAVLMRLGYRWARTLLTAGGLTAVVYSVSSLFTVDRPEAAAFGFAACTIIGSVAILGGVVLLHRKDAHDYLTR</sequence>
<feature type="transmembrane region" description="Helical" evidence="1">
    <location>
        <begin position="27"/>
        <end position="50"/>
    </location>
</feature>
<keyword evidence="1" id="KW-1133">Transmembrane helix</keyword>
<feature type="transmembrane region" description="Helical" evidence="1">
    <location>
        <begin position="114"/>
        <end position="137"/>
    </location>
</feature>
<keyword evidence="1" id="KW-0472">Membrane</keyword>
<proteinExistence type="predicted"/>
<feature type="transmembrane region" description="Helical" evidence="1">
    <location>
        <begin position="56"/>
        <end position="77"/>
    </location>
</feature>
<dbReference type="STRING" id="1682113.A7U43_26385"/>
<feature type="transmembrane region" description="Helical" evidence="1">
    <location>
        <begin position="89"/>
        <end position="108"/>
    </location>
</feature>
<organism evidence="2 3">
    <name type="scientific">Mycobacterium adipatum</name>
    <dbReference type="NCBI Taxonomy" id="1682113"/>
    <lineage>
        <taxon>Bacteria</taxon>
        <taxon>Bacillati</taxon>
        <taxon>Actinomycetota</taxon>
        <taxon>Actinomycetes</taxon>
        <taxon>Mycobacteriales</taxon>
        <taxon>Mycobacteriaceae</taxon>
        <taxon>Mycobacterium</taxon>
    </lineage>
</organism>
<keyword evidence="1" id="KW-0812">Transmembrane</keyword>
<protein>
    <submittedName>
        <fullName evidence="2">Uncharacterized protein</fullName>
    </submittedName>
</protein>